<name>A0A1T4XKB1_9BACL</name>
<reference evidence="2" key="1">
    <citation type="submission" date="2017-02" db="EMBL/GenBank/DDBJ databases">
        <authorList>
            <person name="Varghese N."/>
            <person name="Submissions S."/>
        </authorList>
    </citation>
    <scope>NUCLEOTIDE SEQUENCE [LARGE SCALE GENOMIC DNA]</scope>
    <source>
        <strain evidence="2">DSM 23966</strain>
    </source>
</reference>
<organism evidence="1 2">
    <name type="scientific">Sporosarcina newyorkensis</name>
    <dbReference type="NCBI Taxonomy" id="759851"/>
    <lineage>
        <taxon>Bacteria</taxon>
        <taxon>Bacillati</taxon>
        <taxon>Bacillota</taxon>
        <taxon>Bacilli</taxon>
        <taxon>Bacillales</taxon>
        <taxon>Caryophanaceae</taxon>
        <taxon>Sporosarcina</taxon>
    </lineage>
</organism>
<gene>
    <name evidence="1" type="ORF">SAMN04244570_0916</name>
</gene>
<proteinExistence type="predicted"/>
<accession>A0A1T4XKB1</accession>
<dbReference type="Proteomes" id="UP000190042">
    <property type="component" value="Unassembled WGS sequence"/>
</dbReference>
<evidence type="ECO:0000313" key="2">
    <source>
        <dbReference type="Proteomes" id="UP000190042"/>
    </source>
</evidence>
<dbReference type="EMBL" id="FUYJ01000001">
    <property type="protein sequence ID" value="SKA90002.1"/>
    <property type="molecule type" value="Genomic_DNA"/>
</dbReference>
<sequence>MDCTLFHYRAQLPNKGCADYLIKQGSRGEQSVFVVHNQRTLYSPFNFNVILLLATWRIISNIPGV</sequence>
<protein>
    <submittedName>
        <fullName evidence="1">Uncharacterized protein</fullName>
    </submittedName>
</protein>
<dbReference type="AlphaFoldDB" id="A0A1T4XKB1"/>
<evidence type="ECO:0000313" key="1">
    <source>
        <dbReference type="EMBL" id="SKA90002.1"/>
    </source>
</evidence>
<keyword evidence="2" id="KW-1185">Reference proteome</keyword>